<gene>
    <name evidence="2" type="ORF">F2Q70_00035354</name>
</gene>
<feature type="compositionally biased region" description="Polar residues" evidence="1">
    <location>
        <begin position="14"/>
        <end position="27"/>
    </location>
</feature>
<evidence type="ECO:0000256" key="1">
    <source>
        <dbReference type="SAM" id="MobiDB-lite"/>
    </source>
</evidence>
<dbReference type="EMBL" id="QGKY02000246">
    <property type="protein sequence ID" value="KAF2584113.1"/>
    <property type="molecule type" value="Genomic_DNA"/>
</dbReference>
<evidence type="ECO:0000313" key="2">
    <source>
        <dbReference type="EMBL" id="KAF2584113.1"/>
    </source>
</evidence>
<organism evidence="2">
    <name type="scientific">Brassica cretica</name>
    <name type="common">Mustard</name>
    <dbReference type="NCBI Taxonomy" id="69181"/>
    <lineage>
        <taxon>Eukaryota</taxon>
        <taxon>Viridiplantae</taxon>
        <taxon>Streptophyta</taxon>
        <taxon>Embryophyta</taxon>
        <taxon>Tracheophyta</taxon>
        <taxon>Spermatophyta</taxon>
        <taxon>Magnoliopsida</taxon>
        <taxon>eudicotyledons</taxon>
        <taxon>Gunneridae</taxon>
        <taxon>Pentapetalae</taxon>
        <taxon>rosids</taxon>
        <taxon>malvids</taxon>
        <taxon>Brassicales</taxon>
        <taxon>Brassicaceae</taxon>
        <taxon>Brassiceae</taxon>
        <taxon>Brassica</taxon>
    </lineage>
</organism>
<feature type="compositionally biased region" description="Basic and acidic residues" evidence="1">
    <location>
        <begin position="1"/>
        <end position="11"/>
    </location>
</feature>
<accession>A0A8S9JS02</accession>
<sequence length="99" mass="11096">MVSSQIKEKPPDQLSLQQTPKQPTRGQTILRSTLFEKKGSNDQSINDESLAKLEKQQANLENCLAVSFDIGAVQGSYLNNQREESNKLNFHGNLTHQGR</sequence>
<name>A0A8S9JS02_BRACR</name>
<proteinExistence type="predicted"/>
<comment type="caution">
    <text evidence="2">The sequence shown here is derived from an EMBL/GenBank/DDBJ whole genome shotgun (WGS) entry which is preliminary data.</text>
</comment>
<protein>
    <submittedName>
        <fullName evidence="2">Uncharacterized protein</fullName>
    </submittedName>
</protein>
<reference evidence="2" key="1">
    <citation type="submission" date="2019-12" db="EMBL/GenBank/DDBJ databases">
        <title>Genome sequencing and annotation of Brassica cretica.</title>
        <authorList>
            <person name="Studholme D.J."/>
            <person name="Sarris P.F."/>
        </authorList>
    </citation>
    <scope>NUCLEOTIDE SEQUENCE</scope>
    <source>
        <strain evidence="2">PFS-102/07</strain>
        <tissue evidence="2">Leaf</tissue>
    </source>
</reference>
<dbReference type="AlphaFoldDB" id="A0A8S9JS02"/>
<feature type="region of interest" description="Disordered" evidence="1">
    <location>
        <begin position="1"/>
        <end position="27"/>
    </location>
</feature>